<keyword evidence="5" id="KW-0460">Magnesium</keyword>
<dbReference type="InterPro" id="IPR037238">
    <property type="entry name" value="YbiA-like_sf"/>
</dbReference>
<evidence type="ECO:0000256" key="3">
    <source>
        <dbReference type="ARBA" id="ARBA00022723"/>
    </source>
</evidence>
<sequence>MRKQTVTITFGDRAESHAGMQIMGELAQEGYSLKDLQEIEKKFPTCELVCLNDAIDGHGEPAYVLVIRNAIETIMKSVSAKEMYEEQLQLTPDSQAWMRGRVVQKHARHNLCFGEEGQESDFENKKGTIIPWKDVPLLRKLKKRLVKYFGPKAENLHGEGNYYYDSCKTGIGFHGDSERKIVIALRLGESSPLNYHWFCRSKPVGNMIRLTVNHGDMYVMSAKAVGFDWKMRSKLTLRHAAGCAKFSDLTKAHLKNGYGEVGECEGRSRSKSKTTVTESESKVRTESKKGPETFHYIPFYDPKVEYGWGSNFYPTKPLIIDGETWQTTEQYFQAMKFRGPGASKRSIKYSNLIKEADSPMKVKLLGTQKKNLHYGKNWKLNKKTDDRLINDLVDKYIDLKVRPGWDRIRIDVMIRALMAKFEQPKLQHLLLGIPDNALMVEHTTRDSVWGDGGDGGSGEKGTNYLGKIITVLHHVFKYGSCDKMSKELKRKVRIGHQSKSEPKSKKGNELKILSWNINGIRSNIISNKKYTKCTKLSEIDPESNLGAIVAEHDPDIICMQETRCDDAIAGCIKISGYHQYWNCSKGSDARSGARYSGVTLWTKEKPKRIFYSVPHLDDQEGRIILAEYDTFLLLTTYVPNAGTNFEYRINTWDPAILRFLKKARAKGKRVIWGGDLNVARSPIDIFWGNPKSSSYNKSALSGVGKSAKAGYTKEERDDMERFLKVGYSDVFRKLYPDMKEAYTWWSPRIPMFRERNKGWRIDYFIVSDELMKCVKDMQILHSAGLLTQPQGSDHAAILLTLNKNCL</sequence>
<dbReference type="SUPFAM" id="SSF143990">
    <property type="entry name" value="YbiA-like"/>
    <property type="match status" value="1"/>
</dbReference>
<dbReference type="InterPro" id="IPR005135">
    <property type="entry name" value="Endo/exonuclease/phosphatase"/>
</dbReference>
<evidence type="ECO:0000259" key="7">
    <source>
        <dbReference type="Pfam" id="PF03372"/>
    </source>
</evidence>
<dbReference type="Pfam" id="PF03372">
    <property type="entry name" value="Exo_endo_phos"/>
    <property type="match status" value="1"/>
</dbReference>
<comment type="cofactor">
    <cofactor evidence="1">
        <name>Mg(2+)</name>
        <dbReference type="ChEBI" id="CHEBI:18420"/>
    </cofactor>
</comment>
<evidence type="ECO:0000259" key="8">
    <source>
        <dbReference type="Pfam" id="PF08719"/>
    </source>
</evidence>
<dbReference type="InterPro" id="IPR036691">
    <property type="entry name" value="Endo/exonu/phosph_ase_sf"/>
</dbReference>
<dbReference type="InterPro" id="IPR037151">
    <property type="entry name" value="AlkB-like_sf"/>
</dbReference>
<reference evidence="9" key="1">
    <citation type="journal article" date="2020" name="Nature">
        <title>Giant virus diversity and host interactions through global metagenomics.</title>
        <authorList>
            <person name="Schulz F."/>
            <person name="Roux S."/>
            <person name="Paez-Espino D."/>
            <person name="Jungbluth S."/>
            <person name="Walsh D.A."/>
            <person name="Denef V.J."/>
            <person name="McMahon K.D."/>
            <person name="Konstantinidis K.T."/>
            <person name="Eloe-Fadrosh E.A."/>
            <person name="Kyrpides N.C."/>
            <person name="Woyke T."/>
        </authorList>
    </citation>
    <scope>NUCLEOTIDE SEQUENCE</scope>
    <source>
        <strain evidence="9">GVMAG-M-3300005589-24</strain>
    </source>
</reference>
<proteinExistence type="inferred from homology"/>
<evidence type="ECO:0000256" key="4">
    <source>
        <dbReference type="ARBA" id="ARBA00022801"/>
    </source>
</evidence>
<name>A0A6C0ELZ2_9ZZZZ</name>
<dbReference type="NCBIfam" id="TIGR00195">
    <property type="entry name" value="exoDNase_III"/>
    <property type="match status" value="1"/>
</dbReference>
<feature type="region of interest" description="Disordered" evidence="6">
    <location>
        <begin position="263"/>
        <end position="287"/>
    </location>
</feature>
<dbReference type="Pfam" id="PF08719">
    <property type="entry name" value="NADAR"/>
    <property type="match status" value="1"/>
</dbReference>
<dbReference type="CDD" id="cd15457">
    <property type="entry name" value="NADAR"/>
    <property type="match status" value="1"/>
</dbReference>
<dbReference type="GO" id="GO:0006284">
    <property type="term" value="P:base-excision repair"/>
    <property type="evidence" value="ECO:0007669"/>
    <property type="project" value="TreeGrafter"/>
</dbReference>
<organism evidence="9">
    <name type="scientific">viral metagenome</name>
    <dbReference type="NCBI Taxonomy" id="1070528"/>
    <lineage>
        <taxon>unclassified sequences</taxon>
        <taxon>metagenomes</taxon>
        <taxon>organismal metagenomes</taxon>
    </lineage>
</organism>
<dbReference type="PANTHER" id="PTHR22748:SF6">
    <property type="entry name" value="DNA-(APURINIC OR APYRIMIDINIC SITE) ENDONUCLEASE"/>
    <property type="match status" value="1"/>
</dbReference>
<dbReference type="NCBIfam" id="TIGR00633">
    <property type="entry name" value="xth"/>
    <property type="match status" value="1"/>
</dbReference>
<dbReference type="AlphaFoldDB" id="A0A6C0ELZ2"/>
<dbReference type="PROSITE" id="PS51435">
    <property type="entry name" value="AP_NUCLEASE_F1_4"/>
    <property type="match status" value="1"/>
</dbReference>
<feature type="domain" description="Endonuclease/exonuclease/phosphatase" evidence="7">
    <location>
        <begin position="513"/>
        <end position="794"/>
    </location>
</feature>
<evidence type="ECO:0000313" key="9">
    <source>
        <dbReference type="EMBL" id="QHT29463.1"/>
    </source>
</evidence>
<evidence type="ECO:0000256" key="2">
    <source>
        <dbReference type="ARBA" id="ARBA00007092"/>
    </source>
</evidence>
<dbReference type="GO" id="GO:0046872">
    <property type="term" value="F:metal ion binding"/>
    <property type="evidence" value="ECO:0007669"/>
    <property type="project" value="UniProtKB-KW"/>
</dbReference>
<dbReference type="SUPFAM" id="SSF56219">
    <property type="entry name" value="DNase I-like"/>
    <property type="match status" value="1"/>
</dbReference>
<keyword evidence="4" id="KW-0378">Hydrolase</keyword>
<feature type="domain" description="NADAR" evidence="8">
    <location>
        <begin position="299"/>
        <end position="470"/>
    </location>
</feature>
<dbReference type="InterPro" id="IPR012816">
    <property type="entry name" value="NADAR"/>
</dbReference>
<dbReference type="CDD" id="cd09087">
    <property type="entry name" value="Ape1-like_AP-endo"/>
    <property type="match status" value="1"/>
</dbReference>
<dbReference type="GO" id="GO:0008081">
    <property type="term" value="F:phosphoric diester hydrolase activity"/>
    <property type="evidence" value="ECO:0007669"/>
    <property type="project" value="TreeGrafter"/>
</dbReference>
<protein>
    <recommendedName>
        <fullName evidence="10">DNA-(apurinic or apyrimidinic site) endonuclease</fullName>
    </recommendedName>
</protein>
<dbReference type="GO" id="GO:0008311">
    <property type="term" value="F:double-stranded DNA 3'-5' DNA exonuclease activity"/>
    <property type="evidence" value="ECO:0007669"/>
    <property type="project" value="TreeGrafter"/>
</dbReference>
<keyword evidence="3" id="KW-0479">Metal-binding</keyword>
<accession>A0A6C0ELZ2</accession>
<dbReference type="EMBL" id="MN738877">
    <property type="protein sequence ID" value="QHT29463.1"/>
    <property type="molecule type" value="Genomic_DNA"/>
</dbReference>
<dbReference type="GO" id="GO:0003906">
    <property type="term" value="F:DNA-(apurinic or apyrimidinic site) endonuclease activity"/>
    <property type="evidence" value="ECO:0007669"/>
    <property type="project" value="TreeGrafter"/>
</dbReference>
<comment type="similarity">
    <text evidence="2">Belongs to the DNA repair enzymes AP/ExoA family.</text>
</comment>
<evidence type="ECO:0000256" key="5">
    <source>
        <dbReference type="ARBA" id="ARBA00022842"/>
    </source>
</evidence>
<evidence type="ECO:0000256" key="1">
    <source>
        <dbReference type="ARBA" id="ARBA00001946"/>
    </source>
</evidence>
<dbReference type="NCBIfam" id="TIGR02464">
    <property type="entry name" value="ribofla_fusion"/>
    <property type="match status" value="1"/>
</dbReference>
<dbReference type="InterPro" id="IPR004808">
    <property type="entry name" value="AP_endonuc_1"/>
</dbReference>
<dbReference type="Gene3D" id="1.10.357.40">
    <property type="entry name" value="YbiA-like"/>
    <property type="match status" value="1"/>
</dbReference>
<dbReference type="GO" id="GO:0005634">
    <property type="term" value="C:nucleus"/>
    <property type="evidence" value="ECO:0007669"/>
    <property type="project" value="TreeGrafter"/>
</dbReference>
<dbReference type="Gene3D" id="2.60.120.590">
    <property type="entry name" value="Alpha-ketoglutarate-dependent dioxygenase AlkB-like"/>
    <property type="match status" value="1"/>
</dbReference>
<evidence type="ECO:0000256" key="6">
    <source>
        <dbReference type="SAM" id="MobiDB-lite"/>
    </source>
</evidence>
<dbReference type="Gene3D" id="3.60.10.10">
    <property type="entry name" value="Endonuclease/exonuclease/phosphatase"/>
    <property type="match status" value="1"/>
</dbReference>
<dbReference type="PANTHER" id="PTHR22748">
    <property type="entry name" value="AP ENDONUCLEASE"/>
    <property type="match status" value="1"/>
</dbReference>
<evidence type="ECO:0008006" key="10">
    <source>
        <dbReference type="Google" id="ProtNLM"/>
    </source>
</evidence>